<dbReference type="EMBL" id="CACRYJ010000050">
    <property type="protein sequence ID" value="VZO38724.1"/>
    <property type="molecule type" value="Genomic_DNA"/>
</dbReference>
<dbReference type="EC" id="3.2.1.-" evidence="6"/>
<evidence type="ECO:0000259" key="5">
    <source>
        <dbReference type="SMART" id="SM00642"/>
    </source>
</evidence>
<dbReference type="Gene3D" id="3.20.20.80">
    <property type="entry name" value="Glycosidases"/>
    <property type="match status" value="1"/>
</dbReference>
<proteinExistence type="inferred from homology"/>
<dbReference type="CDD" id="cd02856">
    <property type="entry name" value="E_set_GDE_Isoamylase_N"/>
    <property type="match status" value="1"/>
</dbReference>
<dbReference type="InterPro" id="IPR013783">
    <property type="entry name" value="Ig-like_fold"/>
</dbReference>
<feature type="domain" description="Glycosyl hydrolase family 13 catalytic" evidence="5">
    <location>
        <begin position="221"/>
        <end position="648"/>
    </location>
</feature>
<dbReference type="InterPro" id="IPR014756">
    <property type="entry name" value="Ig_E-set"/>
</dbReference>
<dbReference type="Gene3D" id="2.60.40.10">
    <property type="entry name" value="Immunoglobulins"/>
    <property type="match status" value="1"/>
</dbReference>
<dbReference type="SUPFAM" id="SSF81296">
    <property type="entry name" value="E set domains"/>
    <property type="match status" value="1"/>
</dbReference>
<dbReference type="SUPFAM" id="SSF51011">
    <property type="entry name" value="Glycosyl hydrolase domain"/>
    <property type="match status" value="1"/>
</dbReference>
<feature type="region of interest" description="Disordered" evidence="4">
    <location>
        <begin position="544"/>
        <end position="571"/>
    </location>
</feature>
<dbReference type="InterPro" id="IPR011837">
    <property type="entry name" value="Glycogen_debranch_GlgX"/>
</dbReference>
<dbReference type="Proteomes" id="UP000419743">
    <property type="component" value="Unassembled WGS sequence"/>
</dbReference>
<dbReference type="CDD" id="cd11326">
    <property type="entry name" value="AmyAc_Glg_debranch"/>
    <property type="match status" value="1"/>
</dbReference>
<name>A0A7M4DMS9_9MICO</name>
<evidence type="ECO:0000313" key="7">
    <source>
        <dbReference type="Proteomes" id="UP000419743"/>
    </source>
</evidence>
<dbReference type="InterPro" id="IPR006047">
    <property type="entry name" value="GH13_cat_dom"/>
</dbReference>
<dbReference type="NCBIfam" id="TIGR02100">
    <property type="entry name" value="glgX_debranch"/>
    <property type="match status" value="1"/>
</dbReference>
<dbReference type="GO" id="GO:0005980">
    <property type="term" value="P:glycogen catabolic process"/>
    <property type="evidence" value="ECO:0007669"/>
    <property type="project" value="InterPro"/>
</dbReference>
<keyword evidence="7" id="KW-1185">Reference proteome</keyword>
<evidence type="ECO:0000256" key="2">
    <source>
        <dbReference type="ARBA" id="ARBA00022801"/>
    </source>
</evidence>
<sequence>MFDTDYDSHSHSLPLRGPSLAIAAALRRIDHLMLFTETDPPTTATPRLIGVERVIGSARHQDRYGTHLVPGGVDTVVHAPQATAVEFCLLDGEGEEATERRFRLLVGEHGRWHGHIPEVGPGQRYGLRVHGPWDPAHGQFHNPHKLLTDPYARAIVGSLDLVPAVYGHIVDDYLRPVPGQDGRDARDSAAHVPHGVVVDDRFDDEPVQHPDTPWGRTVIYEAHVRGLTRRLPGVPEHLRGTYAGLAHPATVAHLRDLGVTAVELLPIHAKVTEPALTMRGVVNYWGYNTLGYFAPEPSYATQAAQSAGPDAVLAEVKGMVKLLHEAGIEVILDVVYNHTCEGGTDGPLLSWRGLDNAGYYLHDGAGHSHYLDVTGCGNSLDFRNQHVVRMTLDSLRYWVQEVGVDGFRFDLATTMGRKGTTFLADHPFLVALACDPVLGGRKLIAEPWDLGPGGWRTGQFAAPIAEWNDRYRDVLRTFWISDAAAVVNGGYGHDLRDLATRLAGSADMFAHSPVPGGRGPIASLNFVTAHDGFTLRDLVSYDHKHNENNGEDNRDGTDNNRSWNHGVEGETDEPEILAHRRRTIRNILGTMMVSAGTPMITAGDEFGRTQHGNNNAYCHDDESVWVDWDLAPWQRDLQATTELLLALRRRNRVLRPARFRPFDPHAFRSRPALAWFDEHGATMSLERWHDVNRRVLQMFRGGERADERDALIVINGAANPVHVTLSSDGPEFYELVWDSAWEHPDERPSTASVPAGTTLEVPELSTRIYLQA</sequence>
<comment type="caution">
    <text evidence="6">The sequence shown here is derived from an EMBL/GenBank/DDBJ whole genome shotgun (WGS) entry which is preliminary data.</text>
</comment>
<comment type="similarity">
    <text evidence="1">Belongs to the glycosyl hydrolase 13 family.</text>
</comment>
<dbReference type="PANTHER" id="PTHR43002">
    <property type="entry name" value="GLYCOGEN DEBRANCHING ENZYME"/>
    <property type="match status" value="1"/>
</dbReference>
<accession>A0A7M4DMS9</accession>
<dbReference type="AlphaFoldDB" id="A0A7M4DMS9"/>
<dbReference type="GO" id="GO:0004135">
    <property type="term" value="F:amylo-alpha-1,6-glucosidase activity"/>
    <property type="evidence" value="ECO:0007669"/>
    <property type="project" value="InterPro"/>
</dbReference>
<evidence type="ECO:0000313" key="6">
    <source>
        <dbReference type="EMBL" id="VZO38724.1"/>
    </source>
</evidence>
<evidence type="ECO:0000256" key="3">
    <source>
        <dbReference type="ARBA" id="ARBA00023295"/>
    </source>
</evidence>
<feature type="compositionally biased region" description="Basic and acidic residues" evidence="4">
    <location>
        <begin position="544"/>
        <end position="558"/>
    </location>
</feature>
<dbReference type="SUPFAM" id="SSF51445">
    <property type="entry name" value="(Trans)glycosidases"/>
    <property type="match status" value="1"/>
</dbReference>
<keyword evidence="2 6" id="KW-0378">Hydrolase</keyword>
<dbReference type="InterPro" id="IPR017853">
    <property type="entry name" value="GH"/>
</dbReference>
<reference evidence="6 7" key="1">
    <citation type="submission" date="2019-11" db="EMBL/GenBank/DDBJ databases">
        <authorList>
            <person name="Criscuolo A."/>
        </authorList>
    </citation>
    <scope>NUCLEOTIDE SEQUENCE [LARGE SCALE GENOMIC DNA]</scope>
    <source>
        <strain evidence="6">CIP111667</strain>
    </source>
</reference>
<dbReference type="SMART" id="SM00642">
    <property type="entry name" value="Aamy"/>
    <property type="match status" value="1"/>
</dbReference>
<protein>
    <submittedName>
        <fullName evidence="6">Glycogen debranching enzyme</fullName>
        <ecNumber evidence="6">3.2.1.-</ecNumber>
    </submittedName>
</protein>
<gene>
    <name evidence="6" type="primary">glgX_1</name>
    <name evidence="6" type="ORF">HALOF300_03456</name>
</gene>
<evidence type="ECO:0000256" key="1">
    <source>
        <dbReference type="ARBA" id="ARBA00008061"/>
    </source>
</evidence>
<dbReference type="InterPro" id="IPR004193">
    <property type="entry name" value="Glyco_hydro_13_N"/>
</dbReference>
<evidence type="ECO:0000256" key="4">
    <source>
        <dbReference type="SAM" id="MobiDB-lite"/>
    </source>
</evidence>
<dbReference type="InterPro" id="IPR013780">
    <property type="entry name" value="Glyco_hydro_b"/>
</dbReference>
<dbReference type="InterPro" id="IPR044505">
    <property type="entry name" value="GlgX_Isoamylase_N_E_set"/>
</dbReference>
<dbReference type="Pfam" id="PF02922">
    <property type="entry name" value="CBM_48"/>
    <property type="match status" value="1"/>
</dbReference>
<dbReference type="Gene3D" id="2.60.40.1180">
    <property type="entry name" value="Golgi alpha-mannosidase II"/>
    <property type="match status" value="1"/>
</dbReference>
<organism evidence="6 7">
    <name type="scientific">Occultella aeris</name>
    <dbReference type="NCBI Taxonomy" id="2761496"/>
    <lineage>
        <taxon>Bacteria</taxon>
        <taxon>Bacillati</taxon>
        <taxon>Actinomycetota</taxon>
        <taxon>Actinomycetes</taxon>
        <taxon>Micrococcales</taxon>
        <taxon>Ruaniaceae</taxon>
        <taxon>Occultella</taxon>
    </lineage>
</organism>
<keyword evidence="3 6" id="KW-0326">Glycosidase</keyword>